<dbReference type="Pfam" id="PF13410">
    <property type="entry name" value="GST_C_2"/>
    <property type="match status" value="1"/>
</dbReference>
<gene>
    <name evidence="3" type="ORF">FSB_LOCUS34378</name>
</gene>
<feature type="region of interest" description="Disordered" evidence="1">
    <location>
        <begin position="390"/>
        <end position="412"/>
    </location>
</feature>
<dbReference type="GO" id="GO:0005737">
    <property type="term" value="C:cytoplasm"/>
    <property type="evidence" value="ECO:0007669"/>
    <property type="project" value="TreeGrafter"/>
</dbReference>
<accession>A0A2N9GVV6</accession>
<dbReference type="SFLD" id="SFLDS00019">
    <property type="entry name" value="Glutathione_Transferase_(cytos"/>
    <property type="match status" value="1"/>
</dbReference>
<protein>
    <recommendedName>
        <fullName evidence="2">GST C-terminal domain-containing protein</fullName>
    </recommendedName>
</protein>
<dbReference type="EMBL" id="OIVN01002791">
    <property type="protein sequence ID" value="SPD06496.1"/>
    <property type="molecule type" value="Genomic_DNA"/>
</dbReference>
<feature type="domain" description="GST C-terminal" evidence="2">
    <location>
        <begin position="204"/>
        <end position="373"/>
    </location>
</feature>
<dbReference type="PANTHER" id="PTHR32419">
    <property type="entry name" value="GLUTATHIONYL-HYDROQUINONE REDUCTASE"/>
    <property type="match status" value="1"/>
</dbReference>
<dbReference type="FunFam" id="3.40.30.10:FF:000265">
    <property type="entry name" value="Glutathione S-transferase family protein"/>
    <property type="match status" value="1"/>
</dbReference>
<dbReference type="SUPFAM" id="SSF47616">
    <property type="entry name" value="GST C-terminal domain-like"/>
    <property type="match status" value="1"/>
</dbReference>
<dbReference type="SUPFAM" id="SSF52833">
    <property type="entry name" value="Thioredoxin-like"/>
    <property type="match status" value="1"/>
</dbReference>
<dbReference type="CDD" id="cd03190">
    <property type="entry name" value="GST_C_Omega_like"/>
    <property type="match status" value="1"/>
</dbReference>
<dbReference type="FunFam" id="1.20.1050.10:FF:000045">
    <property type="entry name" value="Glutathione S-transferase family protein"/>
    <property type="match status" value="1"/>
</dbReference>
<proteinExistence type="predicted"/>
<dbReference type="AlphaFoldDB" id="A0A2N9GVV6"/>
<feature type="compositionally biased region" description="Polar residues" evidence="1">
    <location>
        <begin position="402"/>
        <end position="412"/>
    </location>
</feature>
<dbReference type="PANTHER" id="PTHR32419:SF31">
    <property type="entry name" value="OS02G0814800 PROTEIN"/>
    <property type="match status" value="1"/>
</dbReference>
<dbReference type="InterPro" id="IPR040079">
    <property type="entry name" value="Glutathione_S-Trfase"/>
</dbReference>
<dbReference type="SFLD" id="SFLDG01206">
    <property type="entry name" value="Xi.1"/>
    <property type="match status" value="1"/>
</dbReference>
<evidence type="ECO:0000313" key="3">
    <source>
        <dbReference type="EMBL" id="SPD06496.1"/>
    </source>
</evidence>
<dbReference type="Gene3D" id="3.40.30.10">
    <property type="entry name" value="Glutaredoxin"/>
    <property type="match status" value="1"/>
</dbReference>
<name>A0A2N9GVV6_FAGSY</name>
<dbReference type="InterPro" id="IPR016639">
    <property type="entry name" value="GST_Omega/GSH"/>
</dbReference>
<sequence>MANTFLLISHLPIPARHHHVSPRMSLKQPPNPSSSLLTSITNLLWGSSLPPSLLISTVRTSWHSTWQLMMSQLAPSDSSGRYSRPTSKFRITNNTNNNNDFNLLLLHLYVGLACPWAHRTLIVRALKGLEEAVPVSIASPGLDGSWEFNPVPVPDRDIHILIPTVDNANGCRNLKQVYRLRKEGYNGRSTVPMLWDVQNKQVLCNESYDIIQFFNSGLNGLAANPGLDLSPTALKGNMEEWNRIIYPNVNNGVYRCGFAQSQEAYDTAVNQVFSTLDMIEDHLGRSRYLCGGTLTLSDICLFTTLIRFDLVYNVLFKCTKRKLLEYPNLHAYMRDIYQIPKVAETCNFTAIMDGYYKILFPLNPGSIQPVMPSGCEHEILSRPHHRESLSLAESKSIKDHGTNPNISNPSKAATRQNYKALSIQQYNSLRVAARRGNQHPVAQPLDSTVRGSNSGTKICFITISSTERKAITSKKIADRPPLHLTTDAALDPVP</sequence>
<dbReference type="SFLD" id="SFLDG01148">
    <property type="entry name" value="Xi_(cytGST)"/>
    <property type="match status" value="1"/>
</dbReference>
<evidence type="ECO:0000259" key="2">
    <source>
        <dbReference type="PROSITE" id="PS50405"/>
    </source>
</evidence>
<dbReference type="Pfam" id="PF13409">
    <property type="entry name" value="GST_N_2"/>
    <property type="match status" value="1"/>
</dbReference>
<dbReference type="InterPro" id="IPR036282">
    <property type="entry name" value="Glutathione-S-Trfase_C_sf"/>
</dbReference>
<dbReference type="PROSITE" id="PS50405">
    <property type="entry name" value="GST_CTER"/>
    <property type="match status" value="1"/>
</dbReference>
<dbReference type="InterPro" id="IPR010987">
    <property type="entry name" value="Glutathione-S-Trfase_C-like"/>
</dbReference>
<reference evidence="3" key="1">
    <citation type="submission" date="2018-02" db="EMBL/GenBank/DDBJ databases">
        <authorList>
            <person name="Cohen D.B."/>
            <person name="Kent A.D."/>
        </authorList>
    </citation>
    <scope>NUCLEOTIDE SEQUENCE</scope>
</reference>
<organism evidence="3">
    <name type="scientific">Fagus sylvatica</name>
    <name type="common">Beechnut</name>
    <dbReference type="NCBI Taxonomy" id="28930"/>
    <lineage>
        <taxon>Eukaryota</taxon>
        <taxon>Viridiplantae</taxon>
        <taxon>Streptophyta</taxon>
        <taxon>Embryophyta</taxon>
        <taxon>Tracheophyta</taxon>
        <taxon>Spermatophyta</taxon>
        <taxon>Magnoliopsida</taxon>
        <taxon>eudicotyledons</taxon>
        <taxon>Gunneridae</taxon>
        <taxon>Pentapetalae</taxon>
        <taxon>rosids</taxon>
        <taxon>fabids</taxon>
        <taxon>Fagales</taxon>
        <taxon>Fagaceae</taxon>
        <taxon>Fagus</taxon>
    </lineage>
</organism>
<dbReference type="InterPro" id="IPR004045">
    <property type="entry name" value="Glutathione_S-Trfase_N"/>
</dbReference>
<dbReference type="GO" id="GO:0004364">
    <property type="term" value="F:glutathione transferase activity"/>
    <property type="evidence" value="ECO:0007669"/>
    <property type="project" value="InterPro"/>
</dbReference>
<dbReference type="InterPro" id="IPR047047">
    <property type="entry name" value="GST_Omega-like_C"/>
</dbReference>
<evidence type="ECO:0000256" key="1">
    <source>
        <dbReference type="SAM" id="MobiDB-lite"/>
    </source>
</evidence>
<dbReference type="InterPro" id="IPR036249">
    <property type="entry name" value="Thioredoxin-like_sf"/>
</dbReference>
<dbReference type="Gene3D" id="1.20.1050.10">
    <property type="match status" value="1"/>
</dbReference>